<dbReference type="AlphaFoldDB" id="A0A7K3NKJ7"/>
<gene>
    <name evidence="1" type="ORF">G3N56_07760</name>
</gene>
<reference evidence="1 2" key="1">
    <citation type="submission" date="2020-02" db="EMBL/GenBank/DDBJ databases">
        <title>Comparative genomics of sulfur disproportionating microorganisms.</title>
        <authorList>
            <person name="Ward L.M."/>
            <person name="Bertran E."/>
            <person name="Johnston D.T."/>
        </authorList>
    </citation>
    <scope>NUCLEOTIDE SEQUENCE [LARGE SCALE GENOMIC DNA]</scope>
    <source>
        <strain evidence="1 2">DSM 3696</strain>
    </source>
</reference>
<sequence>MGVLTTSGKNAALDGLGSTFYAALHSGAPGAAGADNELTGGTPAYARKAITLGAASGGARAATTQPEFDVPPSTTVSHASLWTAATGGTCLATDDVTSEAFAAQGTYTLTAFTLALTDPA</sequence>
<evidence type="ECO:0000313" key="1">
    <source>
        <dbReference type="EMBL" id="NDY56637.1"/>
    </source>
</evidence>
<proteinExistence type="predicted"/>
<organism evidence="1 2">
    <name type="scientific">Desulfolutivibrio sulfodismutans</name>
    <dbReference type="NCBI Taxonomy" id="63561"/>
    <lineage>
        <taxon>Bacteria</taxon>
        <taxon>Pseudomonadati</taxon>
        <taxon>Thermodesulfobacteriota</taxon>
        <taxon>Desulfovibrionia</taxon>
        <taxon>Desulfovibrionales</taxon>
        <taxon>Desulfovibrionaceae</taxon>
        <taxon>Desulfolutivibrio</taxon>
    </lineage>
</organism>
<evidence type="ECO:0008006" key="3">
    <source>
        <dbReference type="Google" id="ProtNLM"/>
    </source>
</evidence>
<dbReference type="RefSeq" id="WP_163301690.1">
    <property type="nucleotide sequence ID" value="NZ_JAAGRQ010000024.1"/>
</dbReference>
<dbReference type="Proteomes" id="UP000469724">
    <property type="component" value="Unassembled WGS sequence"/>
</dbReference>
<dbReference type="Pfam" id="PF23140">
    <property type="entry name" value="Gp80"/>
    <property type="match status" value="1"/>
</dbReference>
<dbReference type="EMBL" id="JAAGRQ010000024">
    <property type="protein sequence ID" value="NDY56637.1"/>
    <property type="molecule type" value="Genomic_DNA"/>
</dbReference>
<dbReference type="InterPro" id="IPR056908">
    <property type="entry name" value="Gp80-like"/>
</dbReference>
<evidence type="ECO:0000313" key="2">
    <source>
        <dbReference type="Proteomes" id="UP000469724"/>
    </source>
</evidence>
<accession>A0A7K3NKJ7</accession>
<keyword evidence="2" id="KW-1185">Reference proteome</keyword>
<comment type="caution">
    <text evidence="1">The sequence shown here is derived from an EMBL/GenBank/DDBJ whole genome shotgun (WGS) entry which is preliminary data.</text>
</comment>
<name>A0A7K3NKJ7_9BACT</name>
<protein>
    <recommendedName>
        <fullName evidence="3">Phage tail protein</fullName>
    </recommendedName>
</protein>